<dbReference type="PANTHER" id="PTHR30175:SF1">
    <property type="entry name" value="PTS SYSTEM ARBUTIN-, CELLOBIOSE-, AND SALICIN-SPECIFIC EIIBC COMPONENT-RELATED"/>
    <property type="match status" value="1"/>
</dbReference>
<organism evidence="2 3">
    <name type="scientific">Streptococcus thermophilus</name>
    <dbReference type="NCBI Taxonomy" id="1308"/>
    <lineage>
        <taxon>Bacteria</taxon>
        <taxon>Bacillati</taxon>
        <taxon>Bacillota</taxon>
        <taxon>Bacilli</taxon>
        <taxon>Lactobacillales</taxon>
        <taxon>Streptococcaceae</taxon>
        <taxon>Streptococcus</taxon>
    </lineage>
</organism>
<dbReference type="AlphaFoldDB" id="A0A8D6XR28"/>
<dbReference type="Proteomes" id="UP000509833">
    <property type="component" value="Chromosome"/>
</dbReference>
<name>A0A8D6XR28_STRTR</name>
<feature type="transmembrane region" description="Helical" evidence="1">
    <location>
        <begin position="74"/>
        <end position="95"/>
    </location>
</feature>
<dbReference type="EMBL" id="LR822017">
    <property type="protein sequence ID" value="CAD0136641.1"/>
    <property type="molecule type" value="Genomic_DNA"/>
</dbReference>
<keyword evidence="1" id="KW-1133">Transmembrane helix</keyword>
<gene>
    <name evidence="2" type="ORF">STHERMO_0566</name>
</gene>
<dbReference type="PANTHER" id="PTHR30175">
    <property type="entry name" value="PHOSPHOTRANSFERASE SYSTEM TRANSPORT PROTEIN"/>
    <property type="match status" value="1"/>
</dbReference>
<dbReference type="InterPro" id="IPR050558">
    <property type="entry name" value="PTS_Sugar-Specific_Components"/>
</dbReference>
<keyword evidence="1" id="KW-0812">Transmembrane</keyword>
<proteinExistence type="predicted"/>
<dbReference type="GO" id="GO:0005886">
    <property type="term" value="C:plasma membrane"/>
    <property type="evidence" value="ECO:0007669"/>
    <property type="project" value="TreeGrafter"/>
</dbReference>
<dbReference type="GO" id="GO:0090589">
    <property type="term" value="F:protein-phosphocysteine-trehalose phosphotransferase system transporter activity"/>
    <property type="evidence" value="ECO:0007669"/>
    <property type="project" value="TreeGrafter"/>
</dbReference>
<sequence>MSLQLFAIAGSLVYPDIATLVTALQKVDQGHVLGVIPFALPAGGYLSTVMPSILAIWVASYIQKFFTKMTTDVIKVFVLPLFTLLVTVPLTFLVVGPVANTLSDGLIKYWQAIMNFNPIVFGLVRYFVASLGYVRNALGTYSSCNLRCGNKR</sequence>
<dbReference type="GO" id="GO:0009401">
    <property type="term" value="P:phosphoenolpyruvate-dependent sugar phosphotransferase system"/>
    <property type="evidence" value="ECO:0007669"/>
    <property type="project" value="TreeGrafter"/>
</dbReference>
<feature type="transmembrane region" description="Helical" evidence="1">
    <location>
        <begin position="39"/>
        <end position="62"/>
    </location>
</feature>
<keyword evidence="1" id="KW-0472">Membrane</keyword>
<evidence type="ECO:0000256" key="1">
    <source>
        <dbReference type="SAM" id="Phobius"/>
    </source>
</evidence>
<feature type="transmembrane region" description="Helical" evidence="1">
    <location>
        <begin position="107"/>
        <end position="128"/>
    </location>
</feature>
<accession>A0A8D6XR28</accession>
<reference evidence="2 3" key="1">
    <citation type="submission" date="2020-06" db="EMBL/GenBank/DDBJ databases">
        <authorList>
            <person name="Chuat V."/>
        </authorList>
    </citation>
    <scope>NUCLEOTIDE SEQUENCE [LARGE SCALE GENOMIC DNA]</scope>
    <source>
        <strain evidence="2">STH_CIRM_336</strain>
    </source>
</reference>
<dbReference type="EC" id="2.7.1.-" evidence="2"/>
<evidence type="ECO:0000313" key="3">
    <source>
        <dbReference type="Proteomes" id="UP000509833"/>
    </source>
</evidence>
<keyword evidence="2" id="KW-0808">Transferase</keyword>
<evidence type="ECO:0000313" key="2">
    <source>
        <dbReference type="EMBL" id="CAD0136641.1"/>
    </source>
</evidence>
<protein>
    <submittedName>
        <fullName evidence="2">PTS system, beta-glucoside-specific IIB component</fullName>
        <ecNumber evidence="2">2.7.1.-</ecNumber>
    </submittedName>
</protein>
<dbReference type="GO" id="GO:0015771">
    <property type="term" value="P:trehalose transport"/>
    <property type="evidence" value="ECO:0007669"/>
    <property type="project" value="TreeGrafter"/>
</dbReference>